<gene>
    <name evidence="3" type="ORF">O7A05_17520</name>
</gene>
<evidence type="ECO:0000256" key="2">
    <source>
        <dbReference type="SAM" id="Phobius"/>
    </source>
</evidence>
<comment type="caution">
    <text evidence="3">The sequence shown here is derived from an EMBL/GenBank/DDBJ whole genome shotgun (WGS) entry which is preliminary data.</text>
</comment>
<name>A0ABU8KE60_9HYPH</name>
<feature type="region of interest" description="Disordered" evidence="1">
    <location>
        <begin position="1"/>
        <end position="32"/>
    </location>
</feature>
<keyword evidence="2" id="KW-0812">Transmembrane</keyword>
<keyword evidence="4" id="KW-1185">Reference proteome</keyword>
<dbReference type="EMBL" id="JAPYKO010000011">
    <property type="protein sequence ID" value="MEI9403951.1"/>
    <property type="molecule type" value="Genomic_DNA"/>
</dbReference>
<sequence>MHTRSASRKKLPLKLSRQTAAPSPALKTSGAVSLREPPRAFGRLGSKAPLAVAAKQANASGMENVAARMATYGPLTLKICVALWIVATLASVFVTVKG</sequence>
<feature type="compositionally biased region" description="Basic residues" evidence="1">
    <location>
        <begin position="1"/>
        <end position="12"/>
    </location>
</feature>
<evidence type="ECO:0000313" key="3">
    <source>
        <dbReference type="EMBL" id="MEI9403951.1"/>
    </source>
</evidence>
<evidence type="ECO:0000313" key="4">
    <source>
        <dbReference type="Proteomes" id="UP001366503"/>
    </source>
</evidence>
<reference evidence="3 4" key="1">
    <citation type="submission" date="2022-12" db="EMBL/GenBank/DDBJ databases">
        <authorList>
            <person name="Muema E."/>
        </authorList>
    </citation>
    <scope>NUCLEOTIDE SEQUENCE [LARGE SCALE GENOMIC DNA]</scope>
    <source>
        <strain evidence="4">1330</strain>
    </source>
</reference>
<organism evidence="3 4">
    <name type="scientific">Mesorhizobium argentiipisi</name>
    <dbReference type="NCBI Taxonomy" id="3015175"/>
    <lineage>
        <taxon>Bacteria</taxon>
        <taxon>Pseudomonadati</taxon>
        <taxon>Pseudomonadota</taxon>
        <taxon>Alphaproteobacteria</taxon>
        <taxon>Hyphomicrobiales</taxon>
        <taxon>Phyllobacteriaceae</taxon>
        <taxon>Mesorhizobium</taxon>
    </lineage>
</organism>
<protein>
    <submittedName>
        <fullName evidence="3">Uncharacterized protein</fullName>
    </submittedName>
</protein>
<evidence type="ECO:0000256" key="1">
    <source>
        <dbReference type="SAM" id="MobiDB-lite"/>
    </source>
</evidence>
<keyword evidence="2" id="KW-0472">Membrane</keyword>
<proteinExistence type="predicted"/>
<accession>A0ABU8KE60</accession>
<feature type="transmembrane region" description="Helical" evidence="2">
    <location>
        <begin position="75"/>
        <end position="96"/>
    </location>
</feature>
<keyword evidence="2" id="KW-1133">Transmembrane helix</keyword>
<dbReference type="Proteomes" id="UP001366503">
    <property type="component" value="Unassembled WGS sequence"/>
</dbReference>